<comment type="caution">
    <text evidence="2">The sequence shown here is derived from an EMBL/GenBank/DDBJ whole genome shotgun (WGS) entry which is preliminary data.</text>
</comment>
<sequence length="189" mass="21745">MFRLAVALAIATTTWIGTTTPAHAQRYDWYKLNFVQQEQQKSNWCWAAIGNSVAAYHGYGQYSQNQFCNMAFGNQDINLACPNNQATLAEDQRAFRRIGMRQPGYYSANYLAFSAVVREIDAHRPILTRVQWKAGGGHMEVIFGYDRRSNSVHWSNPWGPDPRYNLSTYDFYVNNSRWSWTHSLDNVSA</sequence>
<dbReference type="Pfam" id="PF12385">
    <property type="entry name" value="Peptidase_C70"/>
    <property type="match status" value="1"/>
</dbReference>
<keyword evidence="1" id="KW-0732">Signal</keyword>
<feature type="signal peptide" evidence="1">
    <location>
        <begin position="1"/>
        <end position="24"/>
    </location>
</feature>
<gene>
    <name evidence="2" type="ORF">Ssi02_57520</name>
</gene>
<evidence type="ECO:0000313" key="2">
    <source>
        <dbReference type="EMBL" id="GII95521.1"/>
    </source>
</evidence>
<dbReference type="Proteomes" id="UP000606172">
    <property type="component" value="Unassembled WGS sequence"/>
</dbReference>
<dbReference type="EMBL" id="BOOW01000036">
    <property type="protein sequence ID" value="GII95521.1"/>
    <property type="molecule type" value="Genomic_DNA"/>
</dbReference>
<dbReference type="InterPro" id="IPR022118">
    <property type="entry name" value="Peptidase_C70_AvrRpt2"/>
</dbReference>
<proteinExistence type="predicted"/>
<keyword evidence="3" id="KW-1185">Reference proteome</keyword>
<evidence type="ECO:0008006" key="4">
    <source>
        <dbReference type="Google" id="ProtNLM"/>
    </source>
</evidence>
<evidence type="ECO:0000256" key="1">
    <source>
        <dbReference type="SAM" id="SignalP"/>
    </source>
</evidence>
<protein>
    <recommendedName>
        <fullName evidence="4">Papain-like cysteine protease AvrRpt2</fullName>
    </recommendedName>
</protein>
<dbReference type="Gene3D" id="3.90.70.10">
    <property type="entry name" value="Cysteine proteinases"/>
    <property type="match status" value="1"/>
</dbReference>
<reference evidence="2" key="1">
    <citation type="submission" date="2021-01" db="EMBL/GenBank/DDBJ databases">
        <title>Whole genome shotgun sequence of Sinosporangium siamense NBRC 109515.</title>
        <authorList>
            <person name="Komaki H."/>
            <person name="Tamura T."/>
        </authorList>
    </citation>
    <scope>NUCLEOTIDE SEQUENCE</scope>
    <source>
        <strain evidence="2">NBRC 109515</strain>
    </source>
</reference>
<dbReference type="AlphaFoldDB" id="A0A919V9P0"/>
<dbReference type="RefSeq" id="WP_204030572.1">
    <property type="nucleotide sequence ID" value="NZ_BOOW01000036.1"/>
</dbReference>
<feature type="chain" id="PRO_5037387309" description="Papain-like cysteine protease AvrRpt2" evidence="1">
    <location>
        <begin position="25"/>
        <end position="189"/>
    </location>
</feature>
<organism evidence="2 3">
    <name type="scientific">Sinosporangium siamense</name>
    <dbReference type="NCBI Taxonomy" id="1367973"/>
    <lineage>
        <taxon>Bacteria</taxon>
        <taxon>Bacillati</taxon>
        <taxon>Actinomycetota</taxon>
        <taxon>Actinomycetes</taxon>
        <taxon>Streptosporangiales</taxon>
        <taxon>Streptosporangiaceae</taxon>
        <taxon>Sinosporangium</taxon>
    </lineage>
</organism>
<accession>A0A919V9P0</accession>
<name>A0A919V9P0_9ACTN</name>
<evidence type="ECO:0000313" key="3">
    <source>
        <dbReference type="Proteomes" id="UP000606172"/>
    </source>
</evidence>